<dbReference type="SUPFAM" id="SSF53448">
    <property type="entry name" value="Nucleotide-diphospho-sugar transferases"/>
    <property type="match status" value="1"/>
</dbReference>
<keyword evidence="1 3" id="KW-0808">Transferase</keyword>
<feature type="site" description="Transition state stabilizer" evidence="3">
    <location>
        <position position="24"/>
    </location>
</feature>
<feature type="site" description="Transition state stabilizer" evidence="3">
    <location>
        <position position="17"/>
    </location>
</feature>
<evidence type="ECO:0000313" key="4">
    <source>
        <dbReference type="EMBL" id="MBO8480381.1"/>
    </source>
</evidence>
<comment type="function">
    <text evidence="3">Catalyzes the formation of 4-diphosphocytidyl-2-C-methyl-D-erythritol from CTP and 2-C-methyl-D-erythritol 4-phosphate (MEP).</text>
</comment>
<dbReference type="PANTHER" id="PTHR32125">
    <property type="entry name" value="2-C-METHYL-D-ERYTHRITOL 4-PHOSPHATE CYTIDYLYLTRANSFERASE, CHLOROPLASTIC"/>
    <property type="match status" value="1"/>
</dbReference>
<dbReference type="Pfam" id="PF01128">
    <property type="entry name" value="IspD"/>
    <property type="match status" value="1"/>
</dbReference>
<evidence type="ECO:0000256" key="2">
    <source>
        <dbReference type="ARBA" id="ARBA00022695"/>
    </source>
</evidence>
<organism evidence="4 5">
    <name type="scientific">Candidatus Cryptobacteroides avistercoris</name>
    <dbReference type="NCBI Taxonomy" id="2840758"/>
    <lineage>
        <taxon>Bacteria</taxon>
        <taxon>Pseudomonadati</taxon>
        <taxon>Bacteroidota</taxon>
        <taxon>Bacteroidia</taxon>
        <taxon>Bacteroidales</taxon>
        <taxon>Candidatus Cryptobacteroides</taxon>
    </lineage>
</organism>
<comment type="caution">
    <text evidence="4">The sequence shown here is derived from an EMBL/GenBank/DDBJ whole genome shotgun (WGS) entry which is preliminary data.</text>
</comment>
<dbReference type="InterPro" id="IPR029044">
    <property type="entry name" value="Nucleotide-diphossugar_trans"/>
</dbReference>
<comment type="pathway">
    <text evidence="3">Isoprenoid biosynthesis; isopentenyl diphosphate biosynthesis via DXP pathway; isopentenyl diphosphate from 1-deoxy-D-xylulose 5-phosphate: step 2/6.</text>
</comment>
<name>A0A9D9IYD0_9BACT</name>
<comment type="catalytic activity">
    <reaction evidence="3">
        <text>2-C-methyl-D-erythritol 4-phosphate + CTP + H(+) = 4-CDP-2-C-methyl-D-erythritol + diphosphate</text>
        <dbReference type="Rhea" id="RHEA:13429"/>
        <dbReference type="ChEBI" id="CHEBI:15378"/>
        <dbReference type="ChEBI" id="CHEBI:33019"/>
        <dbReference type="ChEBI" id="CHEBI:37563"/>
        <dbReference type="ChEBI" id="CHEBI:57823"/>
        <dbReference type="ChEBI" id="CHEBI:58262"/>
        <dbReference type="EC" id="2.7.7.60"/>
    </reaction>
</comment>
<feature type="site" description="Positions MEP for the nucleophilic attack" evidence="3">
    <location>
        <position position="153"/>
    </location>
</feature>
<evidence type="ECO:0000256" key="1">
    <source>
        <dbReference type="ARBA" id="ARBA00022679"/>
    </source>
</evidence>
<keyword evidence="2 3" id="KW-0548">Nucleotidyltransferase</keyword>
<dbReference type="Gene3D" id="3.90.550.10">
    <property type="entry name" value="Spore Coat Polysaccharide Biosynthesis Protein SpsA, Chain A"/>
    <property type="match status" value="1"/>
</dbReference>
<dbReference type="InterPro" id="IPR001228">
    <property type="entry name" value="IspD"/>
</dbReference>
<reference evidence="4" key="1">
    <citation type="submission" date="2020-10" db="EMBL/GenBank/DDBJ databases">
        <authorList>
            <person name="Gilroy R."/>
        </authorList>
    </citation>
    <scope>NUCLEOTIDE SEQUENCE</scope>
    <source>
        <strain evidence="4">B3-1481</strain>
    </source>
</reference>
<feature type="site" description="Positions MEP for the nucleophilic attack" evidence="3">
    <location>
        <position position="207"/>
    </location>
</feature>
<dbReference type="AlphaFoldDB" id="A0A9D9IYD0"/>
<evidence type="ECO:0000313" key="5">
    <source>
        <dbReference type="Proteomes" id="UP000823769"/>
    </source>
</evidence>
<dbReference type="Proteomes" id="UP000823769">
    <property type="component" value="Unassembled WGS sequence"/>
</dbReference>
<sequence length="226" mass="24947">MDRKFYAVVVAGGSGSRMGADVPKQFLRLDGKPILRRTLESFMEAAPDVKLVTVLPRRWMKEWKEMCVAESFDCPQTLVAGGMSRFLSVRNALAKVPDGAVVAIHDGVRPFVGPELIRRMRAMMSEEVRALIPVVPVVDTLKSLDPSVPDPVRADTVAVQTPQMFLSEDIRKAYGQPYDLSFTDDASVAARAGIPVATTEGERFNIKITTREDLVFGEAILSLRRP</sequence>
<keyword evidence="3" id="KW-0414">Isoprene biosynthesis</keyword>
<dbReference type="GO" id="GO:0050518">
    <property type="term" value="F:2-C-methyl-D-erythritol 4-phosphate cytidylyltransferase activity"/>
    <property type="evidence" value="ECO:0007669"/>
    <property type="project" value="UniProtKB-UniRule"/>
</dbReference>
<comment type="similarity">
    <text evidence="3">Belongs to the IspD/TarI cytidylyltransferase family. IspD subfamily.</text>
</comment>
<proteinExistence type="inferred from homology"/>
<dbReference type="HAMAP" id="MF_00108">
    <property type="entry name" value="IspD"/>
    <property type="match status" value="1"/>
</dbReference>
<dbReference type="FunFam" id="3.90.550.10:FF:000003">
    <property type="entry name" value="2-C-methyl-D-erythritol 4-phosphate cytidylyltransferase"/>
    <property type="match status" value="1"/>
</dbReference>
<dbReference type="GO" id="GO:0019288">
    <property type="term" value="P:isopentenyl diphosphate biosynthetic process, methylerythritol 4-phosphate pathway"/>
    <property type="evidence" value="ECO:0007669"/>
    <property type="project" value="UniProtKB-UniRule"/>
</dbReference>
<dbReference type="CDD" id="cd02516">
    <property type="entry name" value="CDP-ME_synthetase"/>
    <property type="match status" value="1"/>
</dbReference>
<dbReference type="PANTHER" id="PTHR32125:SF4">
    <property type="entry name" value="2-C-METHYL-D-ERYTHRITOL 4-PHOSPHATE CYTIDYLYLTRANSFERASE, CHLOROPLASTIC"/>
    <property type="match status" value="1"/>
</dbReference>
<dbReference type="EMBL" id="JADILW010000066">
    <property type="protein sequence ID" value="MBO8480381.1"/>
    <property type="molecule type" value="Genomic_DNA"/>
</dbReference>
<dbReference type="EC" id="2.7.7.60" evidence="3"/>
<accession>A0A9D9IYD0</accession>
<protein>
    <recommendedName>
        <fullName evidence="3">2-C-methyl-D-erythritol 4-phosphate cytidylyltransferase</fullName>
        <ecNumber evidence="3">2.7.7.60</ecNumber>
    </recommendedName>
    <alternativeName>
        <fullName evidence="3">4-diphosphocytidyl-2C-methyl-D-erythritol synthase</fullName>
    </alternativeName>
    <alternativeName>
        <fullName evidence="3">MEP cytidylyltransferase</fullName>
        <shortName evidence="3">MCT</shortName>
    </alternativeName>
</protein>
<dbReference type="InterPro" id="IPR050088">
    <property type="entry name" value="IspD/TarI_cytidylyltransf_bact"/>
</dbReference>
<dbReference type="InterPro" id="IPR034683">
    <property type="entry name" value="IspD/TarI"/>
</dbReference>
<evidence type="ECO:0000256" key="3">
    <source>
        <dbReference type="HAMAP-Rule" id="MF_00108"/>
    </source>
</evidence>
<gene>
    <name evidence="3" type="primary">ispD</name>
    <name evidence="4" type="ORF">IAB76_04645</name>
</gene>
<reference evidence="4" key="2">
    <citation type="journal article" date="2021" name="PeerJ">
        <title>Extensive microbial diversity within the chicken gut microbiome revealed by metagenomics and culture.</title>
        <authorList>
            <person name="Gilroy R."/>
            <person name="Ravi A."/>
            <person name="Getino M."/>
            <person name="Pursley I."/>
            <person name="Horton D.L."/>
            <person name="Alikhan N.F."/>
            <person name="Baker D."/>
            <person name="Gharbi K."/>
            <person name="Hall N."/>
            <person name="Watson M."/>
            <person name="Adriaenssens E.M."/>
            <person name="Foster-Nyarko E."/>
            <person name="Jarju S."/>
            <person name="Secka A."/>
            <person name="Antonio M."/>
            <person name="Oren A."/>
            <person name="Chaudhuri R.R."/>
            <person name="La Ragione R."/>
            <person name="Hildebrand F."/>
            <person name="Pallen M.J."/>
        </authorList>
    </citation>
    <scope>NUCLEOTIDE SEQUENCE</scope>
    <source>
        <strain evidence="4">B3-1481</strain>
    </source>
</reference>